<gene>
    <name evidence="1" type="ORF">BSP38_013</name>
</gene>
<accession>A0A345MJM3</accession>
<sequence length="60" mass="6882">MTPRQGMQVLFEGITVQIASRRLNGFYKAVVLYGDDMEYFEGDTIQLHEETLVKKVLNMG</sequence>
<evidence type="ECO:0000313" key="1">
    <source>
        <dbReference type="EMBL" id="AXH71055.1"/>
    </source>
</evidence>
<evidence type="ECO:0000313" key="2">
    <source>
        <dbReference type="Proteomes" id="UP000260425"/>
    </source>
</evidence>
<organism evidence="1 2">
    <name type="scientific">Bacillus phage BSP38</name>
    <dbReference type="NCBI Taxonomy" id="2283013"/>
    <lineage>
        <taxon>Viruses</taxon>
        <taxon>Duplodnaviria</taxon>
        <taxon>Heunggongvirae</taxon>
        <taxon>Uroviricota</taxon>
        <taxon>Caudoviricetes</taxon>
        <taxon>Herelleviridae</taxon>
        <taxon>Bastillevirinae</taxon>
        <taxon>Jeonjuvirus</taxon>
        <taxon>Jeonjuvirus BSP38</taxon>
    </lineage>
</organism>
<dbReference type="Proteomes" id="UP000260425">
    <property type="component" value="Segment"/>
</dbReference>
<name>A0A345MJM3_BPBSP</name>
<organismHost>
    <name type="scientific">Bacillus subtilis</name>
    <dbReference type="NCBI Taxonomy" id="1423"/>
</organismHost>
<proteinExistence type="predicted"/>
<reference evidence="1 2" key="1">
    <citation type="submission" date="2018-07" db="EMBL/GenBank/DDBJ databases">
        <title>Complete nucleotide sequence of Bacillus phage BSP38.</title>
        <authorList>
            <person name="Ghosh K."/>
            <person name="Kim K.-P."/>
        </authorList>
    </citation>
    <scope>NUCLEOTIDE SEQUENCE [LARGE SCALE GENOMIC DNA]</scope>
</reference>
<protein>
    <submittedName>
        <fullName evidence="1">Uncharacterized protein</fullName>
    </submittedName>
</protein>
<keyword evidence="2" id="KW-1185">Reference proteome</keyword>
<dbReference type="EMBL" id="MH606185">
    <property type="protein sequence ID" value="AXH71055.1"/>
    <property type="molecule type" value="Genomic_DNA"/>
</dbReference>